<reference evidence="2 3" key="1">
    <citation type="journal article" date="2008" name="Appl. Environ. Microbiol.">
        <title>Genomic insights into Mn(II) oxidation by the marine alphaproteobacterium Aurantimonas sp. strain SI85-9A1.</title>
        <authorList>
            <person name="Dick G.J."/>
            <person name="Podell S."/>
            <person name="Johnson H.A."/>
            <person name="Rivera-Espinoza Y."/>
            <person name="Bernier-Latmani R."/>
            <person name="McCarthy J.K."/>
            <person name="Torpey J.W."/>
            <person name="Clement B.G."/>
            <person name="Gaasterland T."/>
            <person name="Tebo B.M."/>
        </authorList>
    </citation>
    <scope>NUCLEOTIDE SEQUENCE [LARGE SCALE GENOMIC DNA]</scope>
    <source>
        <strain evidence="2 3">SI85-9A1</strain>
    </source>
</reference>
<feature type="region of interest" description="Disordered" evidence="1">
    <location>
        <begin position="224"/>
        <end position="258"/>
    </location>
</feature>
<accession>Q1YJX8</accession>
<name>Q1YJX8_AURMS</name>
<keyword evidence="3" id="KW-1185">Reference proteome</keyword>
<sequence>MAMQVLGTIWAAAGAGARARPARSAARATRRFMGGLRVGWTGGSKLDPPGRGGRFARLGHDHRALLEEGMDRHGLAKLGLGETEAALAHEDDGAAGHGGEVPRLQRDGAVDIGQRPVEILLQEAHETPLVEGLGIIGGGRHGGVEKSAGAGEIVAAAPVHGRFDEAAGGGIGRGFHPVPPDGGFGGAALGLGGGVLQRGEEVGFGQAVGALGFGRRQGAVLARRSGVGQGRDGRGEDEGRPEGIAEQRSAISHGRVLP</sequence>
<evidence type="ECO:0000313" key="3">
    <source>
        <dbReference type="Proteomes" id="UP000000321"/>
    </source>
</evidence>
<gene>
    <name evidence="2" type="ORF">SI859A1_00867</name>
</gene>
<feature type="compositionally biased region" description="Basic and acidic residues" evidence="1">
    <location>
        <begin position="231"/>
        <end position="245"/>
    </location>
</feature>
<protein>
    <submittedName>
        <fullName evidence="2">Uncharacterized protein</fullName>
    </submittedName>
</protein>
<dbReference type="BioCyc" id="AURANTIMONAS:SI859A1_00867-MONOMER"/>
<dbReference type="EMBL" id="AAPJ01000002">
    <property type="protein sequence ID" value="EAS50744.1"/>
    <property type="molecule type" value="Genomic_DNA"/>
</dbReference>
<dbReference type="HOGENOM" id="CLU_1076956_0_0_5"/>
<comment type="caution">
    <text evidence="2">The sequence shown here is derived from an EMBL/GenBank/DDBJ whole genome shotgun (WGS) entry which is preliminary data.</text>
</comment>
<proteinExistence type="predicted"/>
<organism evidence="2 3">
    <name type="scientific">Aurantimonas manganoxydans (strain ATCC BAA-1229 / DSM 21871 / SI85-9A1)</name>
    <dbReference type="NCBI Taxonomy" id="287752"/>
    <lineage>
        <taxon>Bacteria</taxon>
        <taxon>Pseudomonadati</taxon>
        <taxon>Pseudomonadota</taxon>
        <taxon>Alphaproteobacteria</taxon>
        <taxon>Hyphomicrobiales</taxon>
        <taxon>Aurantimonadaceae</taxon>
        <taxon>Aurantimonas</taxon>
    </lineage>
</organism>
<dbReference type="AlphaFoldDB" id="Q1YJX8"/>
<dbReference type="Proteomes" id="UP000000321">
    <property type="component" value="Unassembled WGS sequence"/>
</dbReference>
<evidence type="ECO:0000256" key="1">
    <source>
        <dbReference type="SAM" id="MobiDB-lite"/>
    </source>
</evidence>
<evidence type="ECO:0000313" key="2">
    <source>
        <dbReference type="EMBL" id="EAS50744.1"/>
    </source>
</evidence>